<dbReference type="AlphaFoldDB" id="A0AAJ1Q5R6"/>
<dbReference type="InterPro" id="IPR036157">
    <property type="entry name" value="dUTPase-like_sf"/>
</dbReference>
<evidence type="ECO:0000256" key="2">
    <source>
        <dbReference type="ARBA" id="ARBA00012379"/>
    </source>
</evidence>
<keyword evidence="3" id="KW-0378">Hydrolase</keyword>
<dbReference type="SUPFAM" id="SSF51283">
    <property type="entry name" value="dUTPase-like"/>
    <property type="match status" value="1"/>
</dbReference>
<comment type="similarity">
    <text evidence="1">Belongs to the dUTPase family.</text>
</comment>
<dbReference type="CDD" id="cd07557">
    <property type="entry name" value="trimeric_dUTPase"/>
    <property type="match status" value="1"/>
</dbReference>
<sequence>MRKKVRGFEIVSEYQDKGIELPQRQTKYSAGYDLAAAEEVELPSFWSQAFRVLLHQFKLKMMENSDQVDQVRETLFKPTLVPTGLKIYMQEDEYVKIVNRSSGSYKHFSALPNGIGIIDADYYNNEKNEGHVYVQLINFGMKTRKIKKGERIAQAIFCSYLKVDQDQPIDTTRQGGFGSSD</sequence>
<evidence type="ECO:0000256" key="1">
    <source>
        <dbReference type="ARBA" id="ARBA00006581"/>
    </source>
</evidence>
<protein>
    <recommendedName>
        <fullName evidence="2">dUTP diphosphatase</fullName>
        <ecNumber evidence="2">3.6.1.23</ecNumber>
    </recommendedName>
</protein>
<proteinExistence type="inferred from homology"/>
<dbReference type="InterPro" id="IPR033704">
    <property type="entry name" value="dUTPase_trimeric"/>
</dbReference>
<comment type="caution">
    <text evidence="7">The sequence shown here is derived from an EMBL/GenBank/DDBJ whole genome shotgun (WGS) entry which is preliminary data.</text>
</comment>
<evidence type="ECO:0000256" key="3">
    <source>
        <dbReference type="ARBA" id="ARBA00022801"/>
    </source>
</evidence>
<reference evidence="7" key="1">
    <citation type="submission" date="2023-05" db="EMBL/GenBank/DDBJ databases">
        <title>Cataloging the Phylogenetic Diversity of Human Bladder Bacteria.</title>
        <authorList>
            <person name="Du J."/>
        </authorList>
    </citation>
    <scope>NUCLEOTIDE SEQUENCE</scope>
    <source>
        <strain evidence="7">UMB1231</strain>
    </source>
</reference>
<gene>
    <name evidence="7" type="ORF">QP433_05185</name>
</gene>
<dbReference type="GO" id="GO:0006226">
    <property type="term" value="P:dUMP biosynthetic process"/>
    <property type="evidence" value="ECO:0007669"/>
    <property type="project" value="InterPro"/>
</dbReference>
<dbReference type="RefSeq" id="WP_129752735.1">
    <property type="nucleotide sequence ID" value="NZ_JASOOE010000008.1"/>
</dbReference>
<dbReference type="Pfam" id="PF00692">
    <property type="entry name" value="dUTPase"/>
    <property type="match status" value="1"/>
</dbReference>
<organism evidence="7 8">
    <name type="scientific">Facklamia hominis</name>
    <dbReference type="NCBI Taxonomy" id="178214"/>
    <lineage>
        <taxon>Bacteria</taxon>
        <taxon>Bacillati</taxon>
        <taxon>Bacillota</taxon>
        <taxon>Bacilli</taxon>
        <taxon>Lactobacillales</taxon>
        <taxon>Aerococcaceae</taxon>
        <taxon>Facklamia</taxon>
    </lineage>
</organism>
<dbReference type="Gene3D" id="2.70.40.10">
    <property type="match status" value="1"/>
</dbReference>
<dbReference type="PANTHER" id="PTHR11241:SF0">
    <property type="entry name" value="DEOXYURIDINE 5'-TRIPHOSPHATE NUCLEOTIDOHYDROLASE"/>
    <property type="match status" value="1"/>
</dbReference>
<dbReference type="GO" id="GO:0046081">
    <property type="term" value="P:dUTP catabolic process"/>
    <property type="evidence" value="ECO:0007669"/>
    <property type="project" value="InterPro"/>
</dbReference>
<evidence type="ECO:0000313" key="7">
    <source>
        <dbReference type="EMBL" id="MDK7187367.1"/>
    </source>
</evidence>
<feature type="domain" description="dUTPase-like" evidence="6">
    <location>
        <begin position="76"/>
        <end position="180"/>
    </location>
</feature>
<accession>A0AAJ1Q5R6</accession>
<dbReference type="InterPro" id="IPR008181">
    <property type="entry name" value="dUTPase"/>
</dbReference>
<dbReference type="GO" id="GO:0000287">
    <property type="term" value="F:magnesium ion binding"/>
    <property type="evidence" value="ECO:0007669"/>
    <property type="project" value="InterPro"/>
</dbReference>
<dbReference type="Proteomes" id="UP001229251">
    <property type="component" value="Unassembled WGS sequence"/>
</dbReference>
<keyword evidence="4" id="KW-0546">Nucleotide metabolism</keyword>
<dbReference type="EC" id="3.6.1.23" evidence="2"/>
<dbReference type="EMBL" id="JASOOE010000008">
    <property type="protein sequence ID" value="MDK7187367.1"/>
    <property type="molecule type" value="Genomic_DNA"/>
</dbReference>
<dbReference type="GO" id="GO:0004170">
    <property type="term" value="F:dUTP diphosphatase activity"/>
    <property type="evidence" value="ECO:0007669"/>
    <property type="project" value="UniProtKB-EC"/>
</dbReference>
<evidence type="ECO:0000256" key="4">
    <source>
        <dbReference type="ARBA" id="ARBA00023080"/>
    </source>
</evidence>
<comment type="catalytic activity">
    <reaction evidence="5">
        <text>dUTP + H2O = dUMP + diphosphate + H(+)</text>
        <dbReference type="Rhea" id="RHEA:10248"/>
        <dbReference type="ChEBI" id="CHEBI:15377"/>
        <dbReference type="ChEBI" id="CHEBI:15378"/>
        <dbReference type="ChEBI" id="CHEBI:33019"/>
        <dbReference type="ChEBI" id="CHEBI:61555"/>
        <dbReference type="ChEBI" id="CHEBI:246422"/>
        <dbReference type="EC" id="3.6.1.23"/>
    </reaction>
</comment>
<evidence type="ECO:0000313" key="8">
    <source>
        <dbReference type="Proteomes" id="UP001229251"/>
    </source>
</evidence>
<dbReference type="InterPro" id="IPR029054">
    <property type="entry name" value="dUTPase-like"/>
</dbReference>
<evidence type="ECO:0000256" key="5">
    <source>
        <dbReference type="ARBA" id="ARBA00047686"/>
    </source>
</evidence>
<name>A0AAJ1Q5R6_9LACT</name>
<dbReference type="PANTHER" id="PTHR11241">
    <property type="entry name" value="DEOXYURIDINE 5'-TRIPHOSPHATE NUCLEOTIDOHYDROLASE"/>
    <property type="match status" value="1"/>
</dbReference>
<evidence type="ECO:0000259" key="6">
    <source>
        <dbReference type="Pfam" id="PF00692"/>
    </source>
</evidence>